<dbReference type="AlphaFoldDB" id="A0A438K9K2"/>
<evidence type="ECO:0000256" key="2">
    <source>
        <dbReference type="ARBA" id="ARBA00022676"/>
    </source>
</evidence>
<evidence type="ECO:0000256" key="4">
    <source>
        <dbReference type="ARBA" id="ARBA00023180"/>
    </source>
</evidence>
<dbReference type="InterPro" id="IPR007657">
    <property type="entry name" value="Glycosyltransferase_61"/>
</dbReference>
<keyword evidence="2" id="KW-0328">Glycosyltransferase</keyword>
<evidence type="ECO:0000256" key="3">
    <source>
        <dbReference type="ARBA" id="ARBA00022679"/>
    </source>
</evidence>
<keyword evidence="3" id="KW-0808">Transferase</keyword>
<evidence type="ECO:0000313" key="7">
    <source>
        <dbReference type="EMBL" id="RVX17873.1"/>
    </source>
</evidence>
<feature type="domain" description="Glycosyltransferase 61 catalytic" evidence="6">
    <location>
        <begin position="283"/>
        <end position="374"/>
    </location>
</feature>
<keyword evidence="5" id="KW-0812">Transmembrane</keyword>
<name>A0A438K9K2_VITVI</name>
<reference evidence="7 8" key="1">
    <citation type="journal article" date="2018" name="PLoS Genet.">
        <title>Population sequencing reveals clonal diversity and ancestral inbreeding in the grapevine cultivar Chardonnay.</title>
        <authorList>
            <person name="Roach M.J."/>
            <person name="Johnson D.L."/>
            <person name="Bohlmann J."/>
            <person name="van Vuuren H.J."/>
            <person name="Jones S.J."/>
            <person name="Pretorius I.S."/>
            <person name="Schmidt S.A."/>
            <person name="Borneman A.R."/>
        </authorList>
    </citation>
    <scope>NUCLEOTIDE SEQUENCE [LARGE SCALE GENOMIC DNA]</scope>
    <source>
        <strain evidence="8">cv. Chardonnay</strain>
        <tissue evidence="7">Leaf</tissue>
    </source>
</reference>
<accession>A0A438K9K2</accession>
<keyword evidence="5" id="KW-1133">Transmembrane helix</keyword>
<protein>
    <recommendedName>
        <fullName evidence="6">Glycosyltransferase 61 catalytic domain-containing protein</fullName>
    </recommendedName>
</protein>
<dbReference type="Proteomes" id="UP000288805">
    <property type="component" value="Unassembled WGS sequence"/>
</dbReference>
<comment type="caution">
    <text evidence="7">The sequence shown here is derived from an EMBL/GenBank/DDBJ whole genome shotgun (WGS) entry which is preliminary data.</text>
</comment>
<dbReference type="InterPro" id="IPR049625">
    <property type="entry name" value="Glyco_transf_61_cat"/>
</dbReference>
<evidence type="ECO:0000256" key="5">
    <source>
        <dbReference type="SAM" id="Phobius"/>
    </source>
</evidence>
<evidence type="ECO:0000313" key="8">
    <source>
        <dbReference type="Proteomes" id="UP000288805"/>
    </source>
</evidence>
<gene>
    <name evidence="7" type="ORF">CK203_004348</name>
</gene>
<keyword evidence="5" id="KW-0472">Membrane</keyword>
<evidence type="ECO:0000256" key="1">
    <source>
        <dbReference type="ARBA" id="ARBA00004323"/>
    </source>
</evidence>
<dbReference type="GO" id="GO:0016763">
    <property type="term" value="F:pentosyltransferase activity"/>
    <property type="evidence" value="ECO:0007669"/>
    <property type="project" value="UniProtKB-ARBA"/>
</dbReference>
<dbReference type="PANTHER" id="PTHR20961">
    <property type="entry name" value="GLYCOSYLTRANSFERASE"/>
    <property type="match status" value="1"/>
</dbReference>
<feature type="transmembrane region" description="Helical" evidence="5">
    <location>
        <begin position="23"/>
        <end position="42"/>
    </location>
</feature>
<dbReference type="PANTHER" id="PTHR20961:SF5">
    <property type="entry name" value="GLYCOSYLTRANSFERASE-RELATED"/>
    <property type="match status" value="1"/>
</dbReference>
<comment type="subcellular location">
    <subcellularLocation>
        <location evidence="1">Golgi apparatus membrane</location>
        <topology evidence="1">Single-pass type II membrane protein</topology>
    </subcellularLocation>
</comment>
<dbReference type="EMBL" id="QGNW01000012">
    <property type="protein sequence ID" value="RVX17873.1"/>
    <property type="molecule type" value="Genomic_DNA"/>
</dbReference>
<sequence>MEAKMTYETIFARSFSRYEQKKLGYGAFAVCLITTFTIFTVFKPYLGPLPVLNLRLSTGGFKMLMVEDTTSTQQIVAEIGRKEMEALVCNIMDRRSDFCEMSGDVRVQGNSSTIFIASSAPVDMLPENSSWSIRPYARKGDARAMKHVRNFTVKMTTGRQHLPHCTQNHTVPAVLFSLGGYSGNHFHAFSDVLIPLYLTSRQFNGEVQFLVTSKSLWWIEKFRILLQELSRYPIIDIDREEGIHCFSSAIIGLKCHKELDIDPSKSPYSMKDFREFLRSSYSLKRATAIKVRDGTDTKKPRLLIIARKKTRSFTNDGKMAEMARSLGYEVIVAEPNGTEISRFAELVNSCDVLMGVHGAGLTNIVFLPENAVLIQVVPLGGLEWVARYDFGLPAVDMKIRYIEYQIKEEESSLIEKYPHEHAVLRDPHSITKLGWLELKAVYLDKQNVKLDLNRFRNTLLQALQLLH</sequence>
<keyword evidence="4" id="KW-0325">Glycoprotein</keyword>
<evidence type="ECO:0000259" key="6">
    <source>
        <dbReference type="Pfam" id="PF04577"/>
    </source>
</evidence>
<proteinExistence type="predicted"/>
<organism evidence="7 8">
    <name type="scientific">Vitis vinifera</name>
    <name type="common">Grape</name>
    <dbReference type="NCBI Taxonomy" id="29760"/>
    <lineage>
        <taxon>Eukaryota</taxon>
        <taxon>Viridiplantae</taxon>
        <taxon>Streptophyta</taxon>
        <taxon>Embryophyta</taxon>
        <taxon>Tracheophyta</taxon>
        <taxon>Spermatophyta</taxon>
        <taxon>Magnoliopsida</taxon>
        <taxon>eudicotyledons</taxon>
        <taxon>Gunneridae</taxon>
        <taxon>Pentapetalae</taxon>
        <taxon>rosids</taxon>
        <taxon>Vitales</taxon>
        <taxon>Vitaceae</taxon>
        <taxon>Viteae</taxon>
        <taxon>Vitis</taxon>
    </lineage>
</organism>
<dbReference type="GO" id="GO:0000139">
    <property type="term" value="C:Golgi membrane"/>
    <property type="evidence" value="ECO:0007669"/>
    <property type="project" value="UniProtKB-SubCell"/>
</dbReference>
<dbReference type="Pfam" id="PF04577">
    <property type="entry name" value="Glyco_transf_61"/>
    <property type="match status" value="1"/>
</dbReference>